<dbReference type="InterPro" id="IPR016181">
    <property type="entry name" value="Acyl_CoA_acyltransferase"/>
</dbReference>
<dbReference type="PANTHER" id="PTHR10545">
    <property type="entry name" value="DIAMINE N-ACETYLTRANSFERASE"/>
    <property type="match status" value="1"/>
</dbReference>
<dbReference type="FunFam" id="3.40.630.30:FF:000064">
    <property type="entry name" value="GNAT family acetyltransferase"/>
    <property type="match status" value="1"/>
</dbReference>
<dbReference type="InterPro" id="IPR000182">
    <property type="entry name" value="GNAT_dom"/>
</dbReference>
<dbReference type="GO" id="GO:0008080">
    <property type="term" value="F:N-acetyltransferase activity"/>
    <property type="evidence" value="ECO:0007669"/>
    <property type="project" value="TreeGrafter"/>
</dbReference>
<name>A0A507DR18_9FUNG</name>
<dbReference type="Gene3D" id="3.40.630.30">
    <property type="match status" value="1"/>
</dbReference>
<dbReference type="SUPFAM" id="SSF55729">
    <property type="entry name" value="Acyl-CoA N-acyltransferases (Nat)"/>
    <property type="match status" value="1"/>
</dbReference>
<keyword evidence="7" id="KW-1185">Reference proteome</keyword>
<dbReference type="CDD" id="cd04301">
    <property type="entry name" value="NAT_SF"/>
    <property type="match status" value="1"/>
</dbReference>
<evidence type="ECO:0000313" key="8">
    <source>
        <dbReference type="Proteomes" id="UP000320475"/>
    </source>
</evidence>
<dbReference type="EMBL" id="QEAM01000073">
    <property type="protein sequence ID" value="TPX47620.1"/>
    <property type="molecule type" value="Genomic_DNA"/>
</dbReference>
<keyword evidence="3" id="KW-0012">Acyltransferase</keyword>
<reference evidence="7 8" key="1">
    <citation type="journal article" date="2019" name="Sci. Rep.">
        <title>Comparative genomics of chytrid fungi reveal insights into the obligate biotrophic and pathogenic lifestyle of Synchytrium endobioticum.</title>
        <authorList>
            <person name="van de Vossenberg B.T.L.H."/>
            <person name="Warris S."/>
            <person name="Nguyen H.D.T."/>
            <person name="van Gent-Pelzer M.P.E."/>
            <person name="Joly D.L."/>
            <person name="van de Geest H.C."/>
            <person name="Bonants P.J.M."/>
            <person name="Smith D.S."/>
            <person name="Levesque C.A."/>
            <person name="van der Lee T.A.J."/>
        </authorList>
    </citation>
    <scope>NUCLEOTIDE SEQUENCE [LARGE SCALE GENOMIC DNA]</scope>
    <source>
        <strain evidence="5 8">LEV6574</strain>
        <strain evidence="6 7">MB42</strain>
    </source>
</reference>
<dbReference type="PANTHER" id="PTHR10545:SF29">
    <property type="entry name" value="GH14572P-RELATED"/>
    <property type="match status" value="1"/>
</dbReference>
<dbReference type="Proteomes" id="UP000320475">
    <property type="component" value="Unassembled WGS sequence"/>
</dbReference>
<dbReference type="STRING" id="286115.A0A507DR18"/>
<evidence type="ECO:0000313" key="7">
    <source>
        <dbReference type="Proteomes" id="UP000317494"/>
    </source>
</evidence>
<proteinExistence type="inferred from homology"/>
<dbReference type="InterPro" id="IPR051016">
    <property type="entry name" value="Diverse_Substrate_AcTransf"/>
</dbReference>
<evidence type="ECO:0000256" key="1">
    <source>
        <dbReference type="ARBA" id="ARBA00008694"/>
    </source>
</evidence>
<protein>
    <recommendedName>
        <fullName evidence="4">N-acetyltransferase domain-containing protein</fullName>
    </recommendedName>
</protein>
<dbReference type="OrthoDB" id="7305308at2759"/>
<gene>
    <name evidence="5" type="ORF">SeLEV6574_g02553</name>
    <name evidence="6" type="ORF">SeMB42_g00401</name>
</gene>
<organism evidence="6 7">
    <name type="scientific">Synchytrium endobioticum</name>
    <dbReference type="NCBI Taxonomy" id="286115"/>
    <lineage>
        <taxon>Eukaryota</taxon>
        <taxon>Fungi</taxon>
        <taxon>Fungi incertae sedis</taxon>
        <taxon>Chytridiomycota</taxon>
        <taxon>Chytridiomycota incertae sedis</taxon>
        <taxon>Chytridiomycetes</taxon>
        <taxon>Synchytriales</taxon>
        <taxon>Synchytriaceae</taxon>
        <taxon>Synchytrium</taxon>
    </lineage>
</organism>
<sequence>MSELPVHLIEIREATVEDVPVILSFIKVLAEYEKLSHDVTADEETLRESLFGTKSSAKSLLASYDGESAGFALYFFNFSSFTGKRGLYLEDIFVKPEYRKHGIGTALLKKLAQVAQKEDVPKLEWVALKWNAPAIDFYSGLGAVAMDEWTVFRLQGEKLKRLSSS</sequence>
<comment type="caution">
    <text evidence="6">The sequence shown here is derived from an EMBL/GenBank/DDBJ whole genome shotgun (WGS) entry which is preliminary data.</text>
</comment>
<evidence type="ECO:0000259" key="4">
    <source>
        <dbReference type="PROSITE" id="PS51186"/>
    </source>
</evidence>
<evidence type="ECO:0000256" key="2">
    <source>
        <dbReference type="ARBA" id="ARBA00022679"/>
    </source>
</evidence>
<dbReference type="AlphaFoldDB" id="A0A507DR18"/>
<evidence type="ECO:0000256" key="3">
    <source>
        <dbReference type="ARBA" id="ARBA00023315"/>
    </source>
</evidence>
<dbReference type="Proteomes" id="UP000317494">
    <property type="component" value="Unassembled WGS sequence"/>
</dbReference>
<feature type="domain" description="N-acetyltransferase" evidence="4">
    <location>
        <begin position="9"/>
        <end position="163"/>
    </location>
</feature>
<dbReference type="PROSITE" id="PS51186">
    <property type="entry name" value="GNAT"/>
    <property type="match status" value="1"/>
</dbReference>
<dbReference type="EMBL" id="QEAN01000008">
    <property type="protein sequence ID" value="TPX54174.1"/>
    <property type="molecule type" value="Genomic_DNA"/>
</dbReference>
<accession>A0A507DR18</accession>
<evidence type="ECO:0000313" key="5">
    <source>
        <dbReference type="EMBL" id="TPX47620.1"/>
    </source>
</evidence>
<comment type="similarity">
    <text evidence="1">Belongs to the acetyltransferase family.</text>
</comment>
<keyword evidence="2" id="KW-0808">Transferase</keyword>
<dbReference type="VEuPathDB" id="FungiDB:SeMB42_g00401"/>
<dbReference type="Pfam" id="PF00583">
    <property type="entry name" value="Acetyltransf_1"/>
    <property type="match status" value="1"/>
</dbReference>
<evidence type="ECO:0000313" key="6">
    <source>
        <dbReference type="EMBL" id="TPX54174.1"/>
    </source>
</evidence>